<dbReference type="Pfam" id="PF21346">
    <property type="entry name" value="PcRGLX_3rd"/>
    <property type="match status" value="1"/>
</dbReference>
<sequence>MTDSTLIRWIDGQAPSESSGGTTWGMPFARGSVAGAEALSVTDAGGSTVASQAWPLATWPDGSLKWVGMALPATSSPSDFYRVASDGAAAPREASQPPSGGTSVTVTETGTVLTVDTGTLQMVIERGGSTLFRSLTRGGVEVARDARLVSLLQDGLADDQGGDGAGTFSRDAFTGEVTAVVLEQSGPVRAVVRLEGQHRPDVRDSGISRDSGKESWLPFVVRFYFHANARSVRMVHSFIWDGDADRDFLAGLGVRFTVPLQAELHNRHVRIAGADGGFLTEAVRGLTGLRRDPGEDVRLAQVDGRATPPLAGWNPEVSERLHLIPAWNDYTLSQLSADGFELRKRTTSGRAWVGISGGTRSAGFCSLTDTHGGFGVGVKDFWQSHPGQLDIRDAAADHATLTAWLYSPEAQPMDLRFYHDGLGQDTFEEQLEGLEITYEDYEPGFGNAHGIARTHELTLFAYDGTPATESLAADAAAASAPALLQATPEHLHSVGVFGDWDPVDRSTPARAELEDHLDFLFDFYAGQVEQRRWYGFWNYGDVMHTYDHDRHVWRYDVGGYAWDNSELSPDLWLWYSYLRSGRADIFRFAEAMTRHTGEVDVYHLGPWRGLGSRHNVQHWGCSAKQLRISTPAYRRFYYYLTADERTGDLLTELVDSDQNFLGLDPVRKVRPDADTYRPNRGALGVGLGTDWGSLAATWLTDWERTGNPRSRDRLLGTMADIGAFKYGFLTGEALYDLDKGRFDTGRELLQVSHLSAVFGLVEICSELVDLVPDPDFERAWLQYCRLFLATKEEQVAAVGQPLEGIYLTQAHSRLTAYAAARLNDPDLAARAWTSFAEGGEHLNHESAFTLRTIEPPHVLLPVDEAPTVSTNDASQFGLAVIQNLALIGNHLR</sequence>
<dbReference type="EMBL" id="BMKU01000010">
    <property type="protein sequence ID" value="GGH04649.1"/>
    <property type="molecule type" value="Genomic_DNA"/>
</dbReference>
<organism evidence="4 5">
    <name type="scientific">Pseudarthrobacter polychromogenes</name>
    <dbReference type="NCBI Taxonomy" id="1676"/>
    <lineage>
        <taxon>Bacteria</taxon>
        <taxon>Bacillati</taxon>
        <taxon>Actinomycetota</taxon>
        <taxon>Actinomycetes</taxon>
        <taxon>Micrococcales</taxon>
        <taxon>Micrococcaceae</taxon>
        <taxon>Pseudarthrobacter</taxon>
    </lineage>
</organism>
<comment type="caution">
    <text evidence="4">The sequence shown here is derived from an EMBL/GenBank/DDBJ whole genome shotgun (WGS) entry which is preliminary data.</text>
</comment>
<gene>
    <name evidence="4" type="ORF">GCM10011577_30910</name>
</gene>
<feature type="domain" description="PcRGLX/YetA-like N-terminal RIFT barrel" evidence="1">
    <location>
        <begin position="4"/>
        <end position="84"/>
    </location>
</feature>
<feature type="domain" description="PcRGLX/YetA-like C-terminal alpha/alpha toroid" evidence="3">
    <location>
        <begin position="481"/>
        <end position="891"/>
    </location>
</feature>
<dbReference type="Pfam" id="PF19501">
    <property type="entry name" value="PcRGLX_1st"/>
    <property type="match status" value="1"/>
</dbReference>
<evidence type="ECO:0000259" key="2">
    <source>
        <dbReference type="Pfam" id="PF21345"/>
    </source>
</evidence>
<evidence type="ECO:0000259" key="1">
    <source>
        <dbReference type="Pfam" id="PF19501"/>
    </source>
</evidence>
<dbReference type="Pfam" id="PF21345">
    <property type="entry name" value="PcRGLX_2nd"/>
    <property type="match status" value="1"/>
</dbReference>
<proteinExistence type="predicted"/>
<dbReference type="Proteomes" id="UP000596938">
    <property type="component" value="Unassembled WGS sequence"/>
</dbReference>
<dbReference type="PANTHER" id="PTHR40081">
    <property type="entry name" value="CONCANAVALIN A-LIKE LECTIN/GLUCANASE"/>
    <property type="match status" value="1"/>
</dbReference>
<evidence type="ECO:0000313" key="5">
    <source>
        <dbReference type="Proteomes" id="UP000596938"/>
    </source>
</evidence>
<keyword evidence="5" id="KW-1185">Reference proteome</keyword>
<reference evidence="5" key="1">
    <citation type="journal article" date="2019" name="Int. J. Syst. Evol. Microbiol.">
        <title>The Global Catalogue of Microorganisms (GCM) 10K type strain sequencing project: providing services to taxonomists for standard genome sequencing and annotation.</title>
        <authorList>
            <consortium name="The Broad Institute Genomics Platform"/>
            <consortium name="The Broad Institute Genome Sequencing Center for Infectious Disease"/>
            <person name="Wu L."/>
            <person name="Ma J."/>
        </authorList>
    </citation>
    <scope>NUCLEOTIDE SEQUENCE [LARGE SCALE GENOMIC DNA]</scope>
    <source>
        <strain evidence="5">CGMCC 1.1927</strain>
    </source>
</reference>
<dbReference type="InterPro" id="IPR048330">
    <property type="entry name" value="PcRGLX/YetA_2nd"/>
</dbReference>
<evidence type="ECO:0000259" key="3">
    <source>
        <dbReference type="Pfam" id="PF21346"/>
    </source>
</evidence>
<evidence type="ECO:0008006" key="6">
    <source>
        <dbReference type="Google" id="ProtNLM"/>
    </source>
</evidence>
<name>A0ABQ1XW80_9MICC</name>
<feature type="domain" description="PcRGLX/YetA-like central beta-sandwich" evidence="2">
    <location>
        <begin position="104"/>
        <end position="474"/>
    </location>
</feature>
<dbReference type="RefSeq" id="WP_188812343.1">
    <property type="nucleotide sequence ID" value="NZ_BAAAWV010000001.1"/>
</dbReference>
<dbReference type="InterPro" id="IPR048329">
    <property type="entry name" value="PcRGLX_1st"/>
</dbReference>
<dbReference type="InterPro" id="IPR045793">
    <property type="entry name" value="PcRGLX/YetA-like"/>
</dbReference>
<evidence type="ECO:0000313" key="4">
    <source>
        <dbReference type="EMBL" id="GGH04649.1"/>
    </source>
</evidence>
<dbReference type="InterPro" id="IPR048331">
    <property type="entry name" value="PcRGLX/YetA_3rd"/>
</dbReference>
<protein>
    <recommendedName>
        <fullName evidence="6">Tat pathway signal sequence domain protein</fullName>
    </recommendedName>
</protein>
<accession>A0ABQ1XW80</accession>
<dbReference type="PANTHER" id="PTHR40081:SF1">
    <property type="entry name" value="TAT PATHWAY SIGNAL SEQUENCE DOMAIN PROTEIN"/>
    <property type="match status" value="1"/>
</dbReference>